<gene>
    <name evidence="2" type="ORF">An12g02030</name>
</gene>
<sequence>MNRRRRDKIQRGGSTRDSKTQWTGHAAMEPPWLALLLSIKLIGTVRGPPWRGSTVRSQTDPDIRSGCQLDGFLSGEQGTAASRRVTGSGRQKLAADLAVPQTIVSTNLSKVISDYEASGWVISQPQGPLHTSCRSTGPIVQGQTHRLCRRDADCREGPSSREDAGRKQENTSQPAVHHTGCSRKPHSDSCVRLAAAVHQKAVRDRPTRKFCRDELWFIASGRIRTDRSEKVGSARASRSEGTLLIGGWWRLLFSSPPWIPSTAGCIAIEPLLQFGPNWLASNSRPSQDYCKWVIEEGKQSNRAEIDQSVDHQLGIACKMEPLLMLAF</sequence>
<protein>
    <submittedName>
        <fullName evidence="2">Uncharacterized protein</fullName>
    </submittedName>
</protein>
<accession>A0AAJ8E2Z8</accession>
<feature type="compositionally biased region" description="Basic and acidic residues" evidence="1">
    <location>
        <begin position="150"/>
        <end position="169"/>
    </location>
</feature>
<dbReference type="RefSeq" id="XP_059605540.1">
    <property type="nucleotide sequence ID" value="XM_059750722.1"/>
</dbReference>
<dbReference type="KEGG" id="ang:An12g02030"/>
<evidence type="ECO:0000256" key="1">
    <source>
        <dbReference type="SAM" id="MobiDB-lite"/>
    </source>
</evidence>
<reference evidence="2" key="2">
    <citation type="submission" date="2025-08" db="UniProtKB">
        <authorList>
            <consortium name="RefSeq"/>
        </authorList>
    </citation>
    <scope>IDENTIFICATION</scope>
</reference>
<dbReference type="GeneID" id="84592490"/>
<evidence type="ECO:0000313" key="2">
    <source>
        <dbReference type="RefSeq" id="XP_059605540.1"/>
    </source>
</evidence>
<feature type="region of interest" description="Disordered" evidence="1">
    <location>
        <begin position="150"/>
        <end position="186"/>
    </location>
</feature>
<proteinExistence type="predicted"/>
<organism evidence="2">
    <name type="scientific">Aspergillus niger</name>
    <dbReference type="NCBI Taxonomy" id="5061"/>
    <lineage>
        <taxon>Eukaryota</taxon>
        <taxon>Fungi</taxon>
        <taxon>Dikarya</taxon>
        <taxon>Ascomycota</taxon>
        <taxon>Pezizomycotina</taxon>
        <taxon>Eurotiomycetes</taxon>
        <taxon>Eurotiomycetidae</taxon>
        <taxon>Eurotiales</taxon>
        <taxon>Aspergillaceae</taxon>
        <taxon>Aspergillus</taxon>
        <taxon>Aspergillus subgen. Circumdati</taxon>
    </lineage>
</organism>
<reference evidence="2" key="1">
    <citation type="submission" date="2025-02" db="EMBL/GenBank/DDBJ databases">
        <authorList>
            <consortium name="NCBI Genome Project"/>
        </authorList>
    </citation>
    <scope>NUCLEOTIDE SEQUENCE</scope>
</reference>
<dbReference type="AlphaFoldDB" id="A0AAJ8E2Z8"/>
<name>A0AAJ8E2Z8_ASPNG</name>
<feature type="region of interest" description="Disordered" evidence="1">
    <location>
        <begin position="1"/>
        <end position="24"/>
    </location>
</feature>
<dbReference type="VEuPathDB" id="FungiDB:An12g02030"/>